<keyword evidence="2" id="KW-1185">Reference proteome</keyword>
<reference evidence="1" key="1">
    <citation type="journal article" date="2023" name="Nat. Commun.">
        <title>Diploid and tetraploid genomes of Acorus and the evolution of monocots.</title>
        <authorList>
            <person name="Ma L."/>
            <person name="Liu K.W."/>
            <person name="Li Z."/>
            <person name="Hsiao Y.Y."/>
            <person name="Qi Y."/>
            <person name="Fu T."/>
            <person name="Tang G.D."/>
            <person name="Zhang D."/>
            <person name="Sun W.H."/>
            <person name="Liu D.K."/>
            <person name="Li Y."/>
            <person name="Chen G.Z."/>
            <person name="Liu X.D."/>
            <person name="Liao X.Y."/>
            <person name="Jiang Y.T."/>
            <person name="Yu X."/>
            <person name="Hao Y."/>
            <person name="Huang J."/>
            <person name="Zhao X.W."/>
            <person name="Ke S."/>
            <person name="Chen Y.Y."/>
            <person name="Wu W.L."/>
            <person name="Hsu J.L."/>
            <person name="Lin Y.F."/>
            <person name="Huang M.D."/>
            <person name="Li C.Y."/>
            <person name="Huang L."/>
            <person name="Wang Z.W."/>
            <person name="Zhao X."/>
            <person name="Zhong W.Y."/>
            <person name="Peng D.H."/>
            <person name="Ahmad S."/>
            <person name="Lan S."/>
            <person name="Zhang J.S."/>
            <person name="Tsai W.C."/>
            <person name="Van de Peer Y."/>
            <person name="Liu Z.J."/>
        </authorList>
    </citation>
    <scope>NUCLEOTIDE SEQUENCE</scope>
    <source>
        <strain evidence="1">SCP</strain>
    </source>
</reference>
<accession>A0AAV9A3G3</accession>
<sequence>MDKVSNQIALVMKSISIEESANASDYCLLSCLCGKEYNERYLCPSLRSLTIERLLLSSAPFVRLRVEREW</sequence>
<evidence type="ECO:0000313" key="2">
    <source>
        <dbReference type="Proteomes" id="UP001179952"/>
    </source>
</evidence>
<gene>
    <name evidence="1" type="ORF">QJS04_geneDACA024949</name>
</gene>
<reference evidence="1" key="2">
    <citation type="submission" date="2023-06" db="EMBL/GenBank/DDBJ databases">
        <authorList>
            <person name="Ma L."/>
            <person name="Liu K.-W."/>
            <person name="Li Z."/>
            <person name="Hsiao Y.-Y."/>
            <person name="Qi Y."/>
            <person name="Fu T."/>
            <person name="Tang G."/>
            <person name="Zhang D."/>
            <person name="Sun W.-H."/>
            <person name="Liu D.-K."/>
            <person name="Li Y."/>
            <person name="Chen G.-Z."/>
            <person name="Liu X.-D."/>
            <person name="Liao X.-Y."/>
            <person name="Jiang Y.-T."/>
            <person name="Yu X."/>
            <person name="Hao Y."/>
            <person name="Huang J."/>
            <person name="Zhao X.-W."/>
            <person name="Ke S."/>
            <person name="Chen Y.-Y."/>
            <person name="Wu W.-L."/>
            <person name="Hsu J.-L."/>
            <person name="Lin Y.-F."/>
            <person name="Huang M.-D."/>
            <person name="Li C.-Y."/>
            <person name="Huang L."/>
            <person name="Wang Z.-W."/>
            <person name="Zhao X."/>
            <person name="Zhong W.-Y."/>
            <person name="Peng D.-H."/>
            <person name="Ahmad S."/>
            <person name="Lan S."/>
            <person name="Zhang J.-S."/>
            <person name="Tsai W.-C."/>
            <person name="Van De Peer Y."/>
            <person name="Liu Z.-J."/>
        </authorList>
    </citation>
    <scope>NUCLEOTIDE SEQUENCE</scope>
    <source>
        <strain evidence="1">SCP</strain>
        <tissue evidence="1">Leaves</tissue>
    </source>
</reference>
<protein>
    <submittedName>
        <fullName evidence="1">Uncharacterized protein</fullName>
    </submittedName>
</protein>
<dbReference type="Proteomes" id="UP001179952">
    <property type="component" value="Unassembled WGS sequence"/>
</dbReference>
<comment type="caution">
    <text evidence="1">The sequence shown here is derived from an EMBL/GenBank/DDBJ whole genome shotgun (WGS) entry which is preliminary data.</text>
</comment>
<evidence type="ECO:0000313" key="1">
    <source>
        <dbReference type="EMBL" id="KAK1258656.1"/>
    </source>
</evidence>
<name>A0AAV9A3G3_ACOGR</name>
<proteinExistence type="predicted"/>
<organism evidence="1 2">
    <name type="scientific">Acorus gramineus</name>
    <name type="common">Dwarf sweet flag</name>
    <dbReference type="NCBI Taxonomy" id="55184"/>
    <lineage>
        <taxon>Eukaryota</taxon>
        <taxon>Viridiplantae</taxon>
        <taxon>Streptophyta</taxon>
        <taxon>Embryophyta</taxon>
        <taxon>Tracheophyta</taxon>
        <taxon>Spermatophyta</taxon>
        <taxon>Magnoliopsida</taxon>
        <taxon>Liliopsida</taxon>
        <taxon>Acoraceae</taxon>
        <taxon>Acorus</taxon>
    </lineage>
</organism>
<dbReference type="AlphaFoldDB" id="A0AAV9A3G3"/>
<dbReference type="EMBL" id="JAUJYN010000014">
    <property type="protein sequence ID" value="KAK1258656.1"/>
    <property type="molecule type" value="Genomic_DNA"/>
</dbReference>